<evidence type="ECO:0000313" key="3">
    <source>
        <dbReference type="Proteomes" id="UP000238296"/>
    </source>
</evidence>
<dbReference type="EMBL" id="PPEA01000785">
    <property type="protein sequence ID" value="PQM44500.1"/>
    <property type="molecule type" value="Genomic_DNA"/>
</dbReference>
<sequence>MVAVTAVPAPGRDRMLSRPPTSSARSAIDSTP</sequence>
<protein>
    <submittedName>
        <fullName evidence="2">Uncharacterized protein</fullName>
    </submittedName>
</protein>
<name>A0A2S8BCV9_9MYCO</name>
<feature type="compositionally biased region" description="Polar residues" evidence="1">
    <location>
        <begin position="19"/>
        <end position="32"/>
    </location>
</feature>
<accession>A0A2S8BCV9</accession>
<dbReference type="Proteomes" id="UP000238296">
    <property type="component" value="Unassembled WGS sequence"/>
</dbReference>
<organism evidence="2 3">
    <name type="scientific">Mycobacterium talmoniae</name>
    <dbReference type="NCBI Taxonomy" id="1858794"/>
    <lineage>
        <taxon>Bacteria</taxon>
        <taxon>Bacillati</taxon>
        <taxon>Actinomycetota</taxon>
        <taxon>Actinomycetes</taxon>
        <taxon>Mycobacteriales</taxon>
        <taxon>Mycobacteriaceae</taxon>
        <taxon>Mycobacterium</taxon>
    </lineage>
</organism>
<feature type="region of interest" description="Disordered" evidence="1">
    <location>
        <begin position="1"/>
        <end position="32"/>
    </location>
</feature>
<evidence type="ECO:0000256" key="1">
    <source>
        <dbReference type="SAM" id="MobiDB-lite"/>
    </source>
</evidence>
<reference evidence="2 3" key="1">
    <citation type="journal article" date="2017" name="Int. J. Syst. Evol. Microbiol.">
        <title>Mycobacterium talmoniae sp. nov., a slowly growing mycobacterium isolated from human respiratory samples.</title>
        <authorList>
            <person name="Davidson R.M."/>
            <person name="DeGroote M.A."/>
            <person name="Marola J.L."/>
            <person name="Buss S."/>
            <person name="Jones V."/>
            <person name="McNeil M.R."/>
            <person name="Freifeld A.G."/>
            <person name="Elaine Epperson L."/>
            <person name="Hasan N.A."/>
            <person name="Jackson M."/>
            <person name="Iwen P.C."/>
            <person name="Salfinger M."/>
            <person name="Strong M."/>
        </authorList>
    </citation>
    <scope>NUCLEOTIDE SEQUENCE [LARGE SCALE GENOMIC DNA]</scope>
    <source>
        <strain evidence="2 3">ATCC BAA-2683</strain>
    </source>
</reference>
<gene>
    <name evidence="2" type="ORF">C1Y40_05338</name>
</gene>
<proteinExistence type="predicted"/>
<dbReference type="AlphaFoldDB" id="A0A2S8BCV9"/>
<comment type="caution">
    <text evidence="2">The sequence shown here is derived from an EMBL/GenBank/DDBJ whole genome shotgun (WGS) entry which is preliminary data.</text>
</comment>
<evidence type="ECO:0000313" key="2">
    <source>
        <dbReference type="EMBL" id="PQM44500.1"/>
    </source>
</evidence>